<dbReference type="RefSeq" id="WP_112742179.1">
    <property type="nucleotide sequence ID" value="NZ_CP030241.1"/>
</dbReference>
<protein>
    <submittedName>
        <fullName evidence="1">Uncharacterized protein</fullName>
    </submittedName>
</protein>
<accession>A0A2Z4R937</accession>
<reference evidence="1 2" key="1">
    <citation type="submission" date="2018-06" db="EMBL/GenBank/DDBJ databases">
        <authorList>
            <consortium name="Pathogen Informatics"/>
            <person name="Doyle S."/>
        </authorList>
    </citation>
    <scope>NUCLEOTIDE SEQUENCE [LARGE SCALE GENOMIC DNA]</scope>
    <source>
        <strain evidence="1 2">NCTC9426</strain>
    </source>
</reference>
<dbReference type="Proteomes" id="UP000254133">
    <property type="component" value="Unassembled WGS sequence"/>
</dbReference>
<name>A0A2Z4R937_MORBO</name>
<proteinExistence type="predicted"/>
<dbReference type="KEGG" id="mboi:DQF64_06090"/>
<organism evidence="1 2">
    <name type="scientific">Moraxella bovis</name>
    <dbReference type="NCBI Taxonomy" id="476"/>
    <lineage>
        <taxon>Bacteria</taxon>
        <taxon>Pseudomonadati</taxon>
        <taxon>Pseudomonadota</taxon>
        <taxon>Gammaproteobacteria</taxon>
        <taxon>Moraxellales</taxon>
        <taxon>Moraxellaceae</taxon>
        <taxon>Moraxella</taxon>
    </lineage>
</organism>
<dbReference type="AlphaFoldDB" id="A0A2Z4R937"/>
<gene>
    <name evidence="1" type="ORF">NCTC9426_00210</name>
</gene>
<evidence type="ECO:0000313" key="1">
    <source>
        <dbReference type="EMBL" id="STY90203.1"/>
    </source>
</evidence>
<dbReference type="EMBL" id="UGPZ01000002">
    <property type="protein sequence ID" value="STY90203.1"/>
    <property type="molecule type" value="Genomic_DNA"/>
</dbReference>
<sequence>MKNIIVMLSLFSSIAYAQNLYQYKDNSGRIFLTNKSNNGNFSAFTQIDHAKDIDVSDFFTEKSEADFKDSKWTYRKTSNEVERTHLTLSTIKSTNAVNLGMGQGGNQRLNIVIKNNHNTGFYNDSIAIGYDDGLVEVCMNSCYMRAGFDDDDEARWYQLDYFSPNGYTIARTENYSDPKMWGDTKLKEDDYFLLKLYNSNSLVLNFPNFDGTNHTYRFDLKGLNQQKMGVK</sequence>
<evidence type="ECO:0000313" key="2">
    <source>
        <dbReference type="Proteomes" id="UP000254133"/>
    </source>
</evidence>